<dbReference type="Gene3D" id="3.30.70.2330">
    <property type="match status" value="1"/>
</dbReference>
<dbReference type="InterPro" id="IPR014905">
    <property type="entry name" value="HIRAN"/>
</dbReference>
<evidence type="ECO:0000256" key="2">
    <source>
        <dbReference type="ARBA" id="ARBA00022801"/>
    </source>
</evidence>
<dbReference type="Pfam" id="PF13432">
    <property type="entry name" value="TPR_16"/>
    <property type="match status" value="1"/>
</dbReference>
<dbReference type="PANTHER" id="PTHR12558">
    <property type="entry name" value="CELL DIVISION CYCLE 16,23,27"/>
    <property type="match status" value="1"/>
</dbReference>
<feature type="repeat" description="TPR" evidence="3">
    <location>
        <begin position="256"/>
        <end position="289"/>
    </location>
</feature>
<evidence type="ECO:0000313" key="6">
    <source>
        <dbReference type="Proteomes" id="UP000783037"/>
    </source>
</evidence>
<feature type="domain" description="HIRAN" evidence="4">
    <location>
        <begin position="384"/>
        <end position="435"/>
    </location>
</feature>
<protein>
    <submittedName>
        <fullName evidence="5">Tetratricopeptide repeat protein</fullName>
    </submittedName>
</protein>
<keyword evidence="3" id="KW-0802">TPR repeat</keyword>
<dbReference type="EMBL" id="SUTK01000006">
    <property type="protein sequence ID" value="MBE6501266.1"/>
    <property type="molecule type" value="Genomic_DNA"/>
</dbReference>
<dbReference type="Proteomes" id="UP000783037">
    <property type="component" value="Unassembled WGS sequence"/>
</dbReference>
<dbReference type="GO" id="GO:0003676">
    <property type="term" value="F:nucleic acid binding"/>
    <property type="evidence" value="ECO:0007669"/>
    <property type="project" value="InterPro"/>
</dbReference>
<dbReference type="GO" id="GO:0008270">
    <property type="term" value="F:zinc ion binding"/>
    <property type="evidence" value="ECO:0007669"/>
    <property type="project" value="InterPro"/>
</dbReference>
<dbReference type="SUPFAM" id="SSF48452">
    <property type="entry name" value="TPR-like"/>
    <property type="match status" value="2"/>
</dbReference>
<accession>A0A8T3V6L4</accession>
<sequence length="473" mass="54844">MGYCLCHPWKKGDPFVLYNPYIGKDVCIHCGGIIIYEDEDEDKHKKSHKHISRREHFYRKAKECSIRKDHSTAIEFYNEALRLSVGNSKKCEALSEIALEYEAIGDYDSAEAYWNRTCEAAGNSTVHMYLTEKGDLLYRRGRYEDAISTYEEALKALDALKDTAIGSSHLIYYARIVHYIIYSYEELEKDTQKEKYHNVLKHAISRYIRAKEYADDEFKANYLSETAWAASEHEGVNAEALILIDYAFKLNPHRPANDYNRKAIILKRGFQYDEALKYYDRALSKEPTNKTFLENKAACMKDKLKRKLLFREIEPRDLEVINEALKILPKGCDNGPYLSTKAEILDHLGEPVKARICQALGAKRYDEVDKAERQLKKLKSTQNYINITGTQYYKNFAPFSEGTIVDLIREPDNPHDRYAIRVDIKGETVGYVANNQYTLIKEVKSARDLKHSKSTRAEVQFILFNEWVIAKLI</sequence>
<proteinExistence type="predicted"/>
<dbReference type="Pfam" id="PF08797">
    <property type="entry name" value="HIRAN"/>
    <property type="match status" value="1"/>
</dbReference>
<dbReference type="AlphaFoldDB" id="A0A8T3V6L4"/>
<reference evidence="5" key="1">
    <citation type="submission" date="2019-04" db="EMBL/GenBank/DDBJ databases">
        <title>Evolution of Biomass-Degrading Anaerobic Consortia Revealed by Metagenomics.</title>
        <authorList>
            <person name="Peng X."/>
        </authorList>
    </citation>
    <scope>NUCLEOTIDE SEQUENCE</scope>
    <source>
        <strain evidence="5">SIG18</strain>
    </source>
</reference>
<keyword evidence="1" id="KW-0479">Metal-binding</keyword>
<dbReference type="PROSITE" id="PS50005">
    <property type="entry name" value="TPR"/>
    <property type="match status" value="1"/>
</dbReference>
<dbReference type="RefSeq" id="WP_303738380.1">
    <property type="nucleotide sequence ID" value="NZ_SUTK01000006.1"/>
</dbReference>
<evidence type="ECO:0000256" key="3">
    <source>
        <dbReference type="PROSITE-ProRule" id="PRU00339"/>
    </source>
</evidence>
<dbReference type="InterPro" id="IPR011990">
    <property type="entry name" value="TPR-like_helical_dom_sf"/>
</dbReference>
<dbReference type="SMART" id="SM00028">
    <property type="entry name" value="TPR"/>
    <property type="match status" value="4"/>
</dbReference>
<keyword evidence="2" id="KW-0378">Hydrolase</keyword>
<organism evidence="5 6">
    <name type="scientific">Methanobrevibacter thaueri</name>
    <dbReference type="NCBI Taxonomy" id="190975"/>
    <lineage>
        <taxon>Archaea</taxon>
        <taxon>Methanobacteriati</taxon>
        <taxon>Methanobacteriota</taxon>
        <taxon>Methanomada group</taxon>
        <taxon>Methanobacteria</taxon>
        <taxon>Methanobacteriales</taxon>
        <taxon>Methanobacteriaceae</taxon>
        <taxon>Methanobrevibacter</taxon>
    </lineage>
</organism>
<dbReference type="Gene3D" id="1.25.40.10">
    <property type="entry name" value="Tetratricopeptide repeat domain"/>
    <property type="match status" value="2"/>
</dbReference>
<dbReference type="GO" id="GO:0051301">
    <property type="term" value="P:cell division"/>
    <property type="evidence" value="ECO:0007669"/>
    <property type="project" value="TreeGrafter"/>
</dbReference>
<dbReference type="PANTHER" id="PTHR12558:SF13">
    <property type="entry name" value="CELL DIVISION CYCLE PROTEIN 27 HOMOLOG"/>
    <property type="match status" value="1"/>
</dbReference>
<comment type="caution">
    <text evidence="5">The sequence shown here is derived from an EMBL/GenBank/DDBJ whole genome shotgun (WGS) entry which is preliminary data.</text>
</comment>
<name>A0A8T3V6L4_9EURY</name>
<gene>
    <name evidence="5" type="ORF">E7Z79_02365</name>
</gene>
<evidence type="ECO:0000313" key="5">
    <source>
        <dbReference type="EMBL" id="MBE6501266.1"/>
    </source>
</evidence>
<evidence type="ECO:0000256" key="1">
    <source>
        <dbReference type="ARBA" id="ARBA00022723"/>
    </source>
</evidence>
<dbReference type="GO" id="GO:0016818">
    <property type="term" value="F:hydrolase activity, acting on acid anhydrides, in phosphorus-containing anhydrides"/>
    <property type="evidence" value="ECO:0007669"/>
    <property type="project" value="InterPro"/>
</dbReference>
<evidence type="ECO:0000259" key="4">
    <source>
        <dbReference type="Pfam" id="PF08797"/>
    </source>
</evidence>
<dbReference type="InterPro" id="IPR019734">
    <property type="entry name" value="TPR_rpt"/>
</dbReference>